<dbReference type="SUPFAM" id="SSF56574">
    <property type="entry name" value="Serpins"/>
    <property type="match status" value="1"/>
</dbReference>
<dbReference type="InterPro" id="IPR042185">
    <property type="entry name" value="Serpin_sf_2"/>
</dbReference>
<dbReference type="STRING" id="1965070.A0A3S3SKP2"/>
<dbReference type="GO" id="GO:0004867">
    <property type="term" value="F:serine-type endopeptidase inhibitor activity"/>
    <property type="evidence" value="ECO:0007669"/>
    <property type="project" value="UniProtKB-KW"/>
</dbReference>
<dbReference type="OrthoDB" id="6485996at2759"/>
<evidence type="ECO:0000256" key="4">
    <source>
        <dbReference type="ARBA" id="ARBA00023180"/>
    </source>
</evidence>
<keyword evidence="8" id="KW-1185">Reference proteome</keyword>
<dbReference type="GO" id="GO:0005615">
    <property type="term" value="C:extracellular space"/>
    <property type="evidence" value="ECO:0007669"/>
    <property type="project" value="InterPro"/>
</dbReference>
<evidence type="ECO:0000256" key="2">
    <source>
        <dbReference type="ARBA" id="ARBA00022690"/>
    </source>
</evidence>
<comment type="caution">
    <text evidence="7">The sequence shown here is derived from an EMBL/GenBank/DDBJ whole genome shotgun (WGS) entry which is preliminary data.</text>
</comment>
<dbReference type="PANTHER" id="PTHR11461">
    <property type="entry name" value="SERINE PROTEASE INHIBITOR, SERPIN"/>
    <property type="match status" value="1"/>
</dbReference>
<keyword evidence="4" id="KW-0325">Glycoprotein</keyword>
<comment type="similarity">
    <text evidence="1 5">Belongs to the serpin family.</text>
</comment>
<evidence type="ECO:0000256" key="3">
    <source>
        <dbReference type="ARBA" id="ARBA00022900"/>
    </source>
</evidence>
<evidence type="ECO:0000259" key="6">
    <source>
        <dbReference type="SMART" id="SM00093"/>
    </source>
</evidence>
<gene>
    <name evidence="7" type="ORF">B4U79_06199</name>
</gene>
<dbReference type="Gene3D" id="3.30.497.10">
    <property type="entry name" value="Antithrombin, subunit I, domain 2"/>
    <property type="match status" value="1"/>
</dbReference>
<dbReference type="PROSITE" id="PS00284">
    <property type="entry name" value="SERPIN"/>
    <property type="match status" value="1"/>
</dbReference>
<name>A0A3S3SKP2_9ACAR</name>
<dbReference type="SMART" id="SM00093">
    <property type="entry name" value="SERPIN"/>
    <property type="match status" value="1"/>
</dbReference>
<reference evidence="7 8" key="1">
    <citation type="journal article" date="2018" name="Gigascience">
        <title>Genomes of trombidid mites reveal novel predicted allergens and laterally-transferred genes associated with secondary metabolism.</title>
        <authorList>
            <person name="Dong X."/>
            <person name="Chaisiri K."/>
            <person name="Xia D."/>
            <person name="Armstrong S.D."/>
            <person name="Fang Y."/>
            <person name="Donnelly M.J."/>
            <person name="Kadowaki T."/>
            <person name="McGarry J.W."/>
            <person name="Darby A.C."/>
            <person name="Makepeace B.L."/>
        </authorList>
    </citation>
    <scope>NUCLEOTIDE SEQUENCE [LARGE SCALE GENOMIC DNA]</scope>
    <source>
        <strain evidence="7">UoL-WK</strain>
    </source>
</reference>
<feature type="domain" description="Serpin" evidence="6">
    <location>
        <begin position="36"/>
        <end position="393"/>
    </location>
</feature>
<dbReference type="Pfam" id="PF00079">
    <property type="entry name" value="Serpin"/>
    <property type="match status" value="1"/>
</dbReference>
<dbReference type="InterPro" id="IPR023795">
    <property type="entry name" value="Serpin_CS"/>
</dbReference>
<dbReference type="Gene3D" id="2.30.39.10">
    <property type="entry name" value="Alpha-1-antitrypsin, domain 1"/>
    <property type="match status" value="1"/>
</dbReference>
<evidence type="ECO:0000313" key="8">
    <source>
        <dbReference type="Proteomes" id="UP000285301"/>
    </source>
</evidence>
<proteinExistence type="inferred from homology"/>
<dbReference type="InterPro" id="IPR036186">
    <property type="entry name" value="Serpin_sf"/>
</dbReference>
<dbReference type="PANTHER" id="PTHR11461:SF211">
    <property type="entry name" value="GH10112P-RELATED"/>
    <property type="match status" value="1"/>
</dbReference>
<dbReference type="EMBL" id="NCKU01000447">
    <property type="protein sequence ID" value="RWS15466.1"/>
    <property type="molecule type" value="Genomic_DNA"/>
</dbReference>
<dbReference type="AlphaFoldDB" id="A0A3S3SKP2"/>
<keyword evidence="3" id="KW-0722">Serine protease inhibitor</keyword>
<keyword evidence="2" id="KW-0646">Protease inhibitor</keyword>
<sequence length="393" mass="44760">MVLNESATSREGGDISKAKISSKPLALNDPINAFSFKLYHVIKRYYGNDNMFYSPIGIIYTFSMLMLGANDQSELEVFYGLHLNESFASPQDAHIAFRSLLKVIERKANYSIDLANIILIQKNERFLKEFTKRLGSFYKVTIGEVDFLKNGMRVMKEINEWVAQNTHNKIKQLLKEPLDPLTRLVILNAVYFKGHWKYGFDSLSSTTGKFYNQGKTPKDATFMHNIEKFGYFEDPVKKYQLLELKYSGEASFLIVLPKEKDGLNEIVRTVEIKEILRPLEEKEVQISMPKFKLESEYDLKKVLPELGIKAIFGPGADLSGISGDKTLFVSSGIHKSMIEVNEEGTEAASATGVVVATRNYKPIPVVNVDHPFIFIIRDTKYDLIYFMGRLNVL</sequence>
<accession>A0A3S3SKP2</accession>
<evidence type="ECO:0000256" key="1">
    <source>
        <dbReference type="ARBA" id="ARBA00009500"/>
    </source>
</evidence>
<organism evidence="7 8">
    <name type="scientific">Dinothrombium tinctorium</name>
    <dbReference type="NCBI Taxonomy" id="1965070"/>
    <lineage>
        <taxon>Eukaryota</taxon>
        <taxon>Metazoa</taxon>
        <taxon>Ecdysozoa</taxon>
        <taxon>Arthropoda</taxon>
        <taxon>Chelicerata</taxon>
        <taxon>Arachnida</taxon>
        <taxon>Acari</taxon>
        <taxon>Acariformes</taxon>
        <taxon>Trombidiformes</taxon>
        <taxon>Prostigmata</taxon>
        <taxon>Anystina</taxon>
        <taxon>Parasitengona</taxon>
        <taxon>Trombidioidea</taxon>
        <taxon>Trombidiidae</taxon>
        <taxon>Dinothrombium</taxon>
    </lineage>
</organism>
<dbReference type="InterPro" id="IPR000215">
    <property type="entry name" value="Serpin_fam"/>
</dbReference>
<evidence type="ECO:0000256" key="5">
    <source>
        <dbReference type="RuleBase" id="RU000411"/>
    </source>
</evidence>
<dbReference type="InterPro" id="IPR042178">
    <property type="entry name" value="Serpin_sf_1"/>
</dbReference>
<protein>
    <submittedName>
        <fullName evidence="7">Leukocyte elastase inhibitor-like protein</fullName>
    </submittedName>
</protein>
<dbReference type="Proteomes" id="UP000285301">
    <property type="component" value="Unassembled WGS sequence"/>
</dbReference>
<evidence type="ECO:0000313" key="7">
    <source>
        <dbReference type="EMBL" id="RWS15466.1"/>
    </source>
</evidence>
<dbReference type="InterPro" id="IPR023796">
    <property type="entry name" value="Serpin_dom"/>
</dbReference>